<keyword evidence="1 2" id="KW-0238">DNA-binding</keyword>
<dbReference type="PATRIC" id="fig|1612624.7.peg.4553"/>
<feature type="domain" description="HTH tetR-type" evidence="4">
    <location>
        <begin position="34"/>
        <end position="94"/>
    </location>
</feature>
<dbReference type="PROSITE" id="PS50977">
    <property type="entry name" value="HTH_TETR_2"/>
    <property type="match status" value="1"/>
</dbReference>
<feature type="compositionally biased region" description="Polar residues" evidence="3">
    <location>
        <begin position="1"/>
        <end position="12"/>
    </location>
</feature>
<protein>
    <submittedName>
        <fullName evidence="5">TetR family transcriptional regulator</fullName>
    </submittedName>
</protein>
<dbReference type="PROSITE" id="PS01081">
    <property type="entry name" value="HTH_TETR_1"/>
    <property type="match status" value="1"/>
</dbReference>
<dbReference type="InterPro" id="IPR001647">
    <property type="entry name" value="HTH_TetR"/>
</dbReference>
<feature type="region of interest" description="Disordered" evidence="3">
    <location>
        <begin position="1"/>
        <end position="36"/>
    </location>
</feature>
<evidence type="ECO:0000256" key="3">
    <source>
        <dbReference type="SAM" id="MobiDB-lite"/>
    </source>
</evidence>
<dbReference type="GO" id="GO:0000976">
    <property type="term" value="F:transcription cis-regulatory region binding"/>
    <property type="evidence" value="ECO:0007669"/>
    <property type="project" value="TreeGrafter"/>
</dbReference>
<dbReference type="GO" id="GO:0003700">
    <property type="term" value="F:DNA-binding transcription factor activity"/>
    <property type="evidence" value="ECO:0007669"/>
    <property type="project" value="TreeGrafter"/>
</dbReference>
<dbReference type="Pfam" id="PF00440">
    <property type="entry name" value="TetR_N"/>
    <property type="match status" value="1"/>
</dbReference>
<keyword evidence="6" id="KW-1185">Reference proteome</keyword>
<dbReference type="InterPro" id="IPR009057">
    <property type="entry name" value="Homeodomain-like_sf"/>
</dbReference>
<dbReference type="InterPro" id="IPR023772">
    <property type="entry name" value="DNA-bd_HTH_TetR-type_CS"/>
</dbReference>
<dbReference type="SUPFAM" id="SSF46689">
    <property type="entry name" value="Homeodomain-like"/>
    <property type="match status" value="1"/>
</dbReference>
<dbReference type="Proteomes" id="UP000093111">
    <property type="component" value="Unassembled WGS sequence"/>
</dbReference>
<dbReference type="Gene3D" id="1.10.357.10">
    <property type="entry name" value="Tetracycline Repressor, domain 2"/>
    <property type="match status" value="1"/>
</dbReference>
<dbReference type="EMBL" id="LGLV01000008">
    <property type="protein sequence ID" value="OBZ94786.1"/>
    <property type="molecule type" value="Genomic_DNA"/>
</dbReference>
<dbReference type="PANTHER" id="PTHR30055">
    <property type="entry name" value="HTH-TYPE TRANSCRIPTIONAL REGULATOR RUTR"/>
    <property type="match status" value="1"/>
</dbReference>
<dbReference type="AlphaFoldDB" id="A0A1C7P1E4"/>
<name>A0A1C7P1E4_9HYPH</name>
<organism evidence="5 6">
    <name type="scientific">Pararhizobium polonicum</name>
    <dbReference type="NCBI Taxonomy" id="1612624"/>
    <lineage>
        <taxon>Bacteria</taxon>
        <taxon>Pseudomonadati</taxon>
        <taxon>Pseudomonadota</taxon>
        <taxon>Alphaproteobacteria</taxon>
        <taxon>Hyphomicrobiales</taxon>
        <taxon>Rhizobiaceae</taxon>
        <taxon>Rhizobium/Agrobacterium group</taxon>
        <taxon>Pararhizobium</taxon>
    </lineage>
</organism>
<dbReference type="PANTHER" id="PTHR30055:SF226">
    <property type="entry name" value="HTH-TYPE TRANSCRIPTIONAL REGULATOR PKSA"/>
    <property type="match status" value="1"/>
</dbReference>
<evidence type="ECO:0000256" key="2">
    <source>
        <dbReference type="PROSITE-ProRule" id="PRU00335"/>
    </source>
</evidence>
<comment type="caution">
    <text evidence="5">The sequence shown here is derived from an EMBL/GenBank/DDBJ whole genome shotgun (WGS) entry which is preliminary data.</text>
</comment>
<accession>A0A1C7P1E4</accession>
<reference evidence="5 6" key="1">
    <citation type="journal article" date="2016" name="Syst. Appl. Microbiol.">
        <title>Pararhizobium polonicum sp. nov. isolated from tumors on stone fruit rootstocks.</title>
        <authorList>
            <person name="Pulawska J."/>
            <person name="Kuzmanovic N."/>
            <person name="Willems A."/>
            <person name="Pothier J.F."/>
        </authorList>
    </citation>
    <scope>NUCLEOTIDE SEQUENCE [LARGE SCALE GENOMIC DNA]</scope>
    <source>
        <strain evidence="5 6">F5.1</strain>
    </source>
</reference>
<dbReference type="SUPFAM" id="SSF48498">
    <property type="entry name" value="Tetracyclin repressor-like, C-terminal domain"/>
    <property type="match status" value="1"/>
</dbReference>
<dbReference type="InterPro" id="IPR050109">
    <property type="entry name" value="HTH-type_TetR-like_transc_reg"/>
</dbReference>
<dbReference type="InterPro" id="IPR036271">
    <property type="entry name" value="Tet_transcr_reg_TetR-rel_C_sf"/>
</dbReference>
<evidence type="ECO:0000259" key="4">
    <source>
        <dbReference type="PROSITE" id="PS50977"/>
    </source>
</evidence>
<sequence>MPRSLSRSSNFSDDAASHPSVPRPRGRPKVMSDTTQAEHIRGTARALFIEQGYGGTTMSHVAARCKISKRTLYRHFPGKTELLAAVIDLHRTSMLALPGDYDELPLTEALEKIFLIDIDAEADAERTAFLKLAMVESVRDPQVGELMHRLGADRSRMLLAEWLDAQQQKGRLQVDDTSSAAGILMDMIFGAVVTKTGNGPEWPGADARRLYLRRCIHIFVHGVG</sequence>
<evidence type="ECO:0000313" key="5">
    <source>
        <dbReference type="EMBL" id="OBZ94786.1"/>
    </source>
</evidence>
<dbReference type="OrthoDB" id="7584337at2"/>
<dbReference type="PRINTS" id="PR00455">
    <property type="entry name" value="HTHTETR"/>
</dbReference>
<evidence type="ECO:0000313" key="6">
    <source>
        <dbReference type="Proteomes" id="UP000093111"/>
    </source>
</evidence>
<evidence type="ECO:0000256" key="1">
    <source>
        <dbReference type="ARBA" id="ARBA00023125"/>
    </source>
</evidence>
<dbReference type="STRING" id="1612624.ADU59_13245"/>
<dbReference type="InterPro" id="IPR039536">
    <property type="entry name" value="TetR_C_Proteobacteria"/>
</dbReference>
<proteinExistence type="predicted"/>
<dbReference type="Pfam" id="PF14246">
    <property type="entry name" value="TetR_C_7"/>
    <property type="match status" value="1"/>
</dbReference>
<gene>
    <name evidence="5" type="ORF">ADU59_13245</name>
</gene>
<feature type="DNA-binding region" description="H-T-H motif" evidence="2">
    <location>
        <begin position="57"/>
        <end position="76"/>
    </location>
</feature>